<dbReference type="PANTHER" id="PTHR18895">
    <property type="entry name" value="HEMK METHYLTRANSFERASE"/>
    <property type="match status" value="1"/>
</dbReference>
<reference evidence="2" key="1">
    <citation type="submission" date="2017-02" db="EMBL/GenBank/DDBJ databases">
        <authorList>
            <person name="Dridi B."/>
        </authorList>
    </citation>
    <scope>NUCLEOTIDE SEQUENCE [LARGE SCALE GENOMIC DNA]</scope>
    <source>
        <strain evidence="2">B Co 03.10</strain>
    </source>
</reference>
<dbReference type="Proteomes" id="UP000196581">
    <property type="component" value="Unassembled WGS sequence"/>
</dbReference>
<dbReference type="InterPro" id="IPR029063">
    <property type="entry name" value="SAM-dependent_MTases_sf"/>
</dbReference>
<evidence type="ECO:0000313" key="2">
    <source>
        <dbReference type="Proteomes" id="UP000196581"/>
    </source>
</evidence>
<dbReference type="GO" id="GO:0008168">
    <property type="term" value="F:methyltransferase activity"/>
    <property type="evidence" value="ECO:0007669"/>
    <property type="project" value="UniProtKB-KW"/>
</dbReference>
<organism evidence="1 2">
    <name type="scientific">Brevibacterium yomogidense</name>
    <dbReference type="NCBI Taxonomy" id="946573"/>
    <lineage>
        <taxon>Bacteria</taxon>
        <taxon>Bacillati</taxon>
        <taxon>Actinomycetota</taxon>
        <taxon>Actinomycetes</taxon>
        <taxon>Micrococcales</taxon>
        <taxon>Brevibacteriaceae</taxon>
        <taxon>Brevibacterium</taxon>
    </lineage>
</organism>
<proteinExistence type="predicted"/>
<name>A0A1X6XFT4_9MICO</name>
<dbReference type="PANTHER" id="PTHR18895:SF74">
    <property type="entry name" value="MTRF1L RELEASE FACTOR GLUTAMINE METHYLTRANSFERASE"/>
    <property type="match status" value="1"/>
</dbReference>
<keyword evidence="1" id="KW-0489">Methyltransferase</keyword>
<sequence length="277" mass="29189">MTAAPDEPDELVAALRRAGCVFAEEEAAVLRESADSAADLERLARARAEGAPLEQLVGWVEFGGLRLSVGPGVFVPRQRTYLLAEVAVTAVESAGEDAAQTSPPVFVEAFAGVAPIAAVVRAAHRSAEVHVTDLDEAALRYARMNLDDTAGLHPGSVLRGLPDRLAGRVSVLAAVPPYVPDGEAGFLPHEARDFEPSAALFGGTDGLDAARSLICEAPQWLTPHGAVLVEMHSAQVRDAASVAQHHGFTTTQHVAVDSQTVVLELRRTEDAMLSGIR</sequence>
<protein>
    <submittedName>
        <fullName evidence="1">Uncharacterized methylase SCO7062</fullName>
    </submittedName>
</protein>
<dbReference type="Gene3D" id="3.40.50.150">
    <property type="entry name" value="Vaccinia Virus protein VP39"/>
    <property type="match status" value="1"/>
</dbReference>
<keyword evidence="2" id="KW-1185">Reference proteome</keyword>
<evidence type="ECO:0000313" key="1">
    <source>
        <dbReference type="EMBL" id="SLM98028.1"/>
    </source>
</evidence>
<dbReference type="RefSeq" id="WP_087007092.1">
    <property type="nucleotide sequence ID" value="NZ_FWFF01000014.1"/>
</dbReference>
<accession>A0A1X6XFT4</accession>
<keyword evidence="1" id="KW-0808">Transferase</keyword>
<dbReference type="AlphaFoldDB" id="A0A1X6XFT4"/>
<dbReference type="EMBL" id="FWFF01000014">
    <property type="protein sequence ID" value="SLM98028.1"/>
    <property type="molecule type" value="Genomic_DNA"/>
</dbReference>
<gene>
    <name evidence="1" type="ORF">FM105_08125</name>
</gene>
<dbReference type="InterPro" id="IPR050320">
    <property type="entry name" value="N5-glutamine_MTase"/>
</dbReference>
<dbReference type="GO" id="GO:0032259">
    <property type="term" value="P:methylation"/>
    <property type="evidence" value="ECO:0007669"/>
    <property type="project" value="UniProtKB-KW"/>
</dbReference>
<dbReference type="SUPFAM" id="SSF53335">
    <property type="entry name" value="S-adenosyl-L-methionine-dependent methyltransferases"/>
    <property type="match status" value="1"/>
</dbReference>